<dbReference type="InterPro" id="IPR028081">
    <property type="entry name" value="Leu-bd"/>
</dbReference>
<accession>A0A940XV66</accession>
<evidence type="ECO:0000256" key="3">
    <source>
        <dbReference type="SAM" id="MobiDB-lite"/>
    </source>
</evidence>
<dbReference type="PANTHER" id="PTHR30483:SF38">
    <property type="entry name" value="BLR7848 PROTEIN"/>
    <property type="match status" value="1"/>
</dbReference>
<gene>
    <name evidence="5" type="ORF">J8N05_21500</name>
</gene>
<dbReference type="RefSeq" id="WP_210885013.1">
    <property type="nucleotide sequence ID" value="NZ_JAGPYQ010000001.1"/>
</dbReference>
<dbReference type="Proteomes" id="UP000677413">
    <property type="component" value="Unassembled WGS sequence"/>
</dbReference>
<evidence type="ECO:0000259" key="4">
    <source>
        <dbReference type="Pfam" id="PF13458"/>
    </source>
</evidence>
<comment type="similarity">
    <text evidence="1">Belongs to the leucine-binding protein family.</text>
</comment>
<evidence type="ECO:0000256" key="2">
    <source>
        <dbReference type="ARBA" id="ARBA00022729"/>
    </source>
</evidence>
<evidence type="ECO:0000313" key="6">
    <source>
        <dbReference type="Proteomes" id="UP000677413"/>
    </source>
</evidence>
<reference evidence="5 6" key="1">
    <citation type="submission" date="2021-04" db="EMBL/GenBank/DDBJ databases">
        <authorList>
            <person name="Tang X."/>
            <person name="Zhou X."/>
            <person name="Chen X."/>
            <person name="Cernava T."/>
            <person name="Zhang C."/>
        </authorList>
    </citation>
    <scope>NUCLEOTIDE SEQUENCE [LARGE SCALE GENOMIC DNA]</scope>
    <source>
        <strain evidence="5 6">BH-SS-21</strain>
    </source>
</reference>
<dbReference type="AlphaFoldDB" id="A0A940XV66"/>
<proteinExistence type="inferred from homology"/>
<name>A0A940XV66_9ACTN</name>
<keyword evidence="2" id="KW-0732">Signal</keyword>
<dbReference type="Gene3D" id="3.40.50.2300">
    <property type="match status" value="2"/>
</dbReference>
<evidence type="ECO:0000313" key="5">
    <source>
        <dbReference type="EMBL" id="MBQ0850741.1"/>
    </source>
</evidence>
<dbReference type="Pfam" id="PF13458">
    <property type="entry name" value="Peripla_BP_6"/>
    <property type="match status" value="1"/>
</dbReference>
<feature type="region of interest" description="Disordered" evidence="3">
    <location>
        <begin position="394"/>
        <end position="418"/>
    </location>
</feature>
<dbReference type="InterPro" id="IPR028082">
    <property type="entry name" value="Peripla_BP_I"/>
</dbReference>
<keyword evidence="6" id="KW-1185">Reference proteome</keyword>
<evidence type="ECO:0000256" key="1">
    <source>
        <dbReference type="ARBA" id="ARBA00010062"/>
    </source>
</evidence>
<dbReference type="InterPro" id="IPR051010">
    <property type="entry name" value="BCAA_transport"/>
</dbReference>
<organism evidence="5 6">
    <name type="scientific">Streptomyces liliiviolaceus</name>
    <dbReference type="NCBI Taxonomy" id="2823109"/>
    <lineage>
        <taxon>Bacteria</taxon>
        <taxon>Bacillati</taxon>
        <taxon>Actinomycetota</taxon>
        <taxon>Actinomycetes</taxon>
        <taxon>Kitasatosporales</taxon>
        <taxon>Streptomycetaceae</taxon>
        <taxon>Streptomyces</taxon>
    </lineage>
</organism>
<dbReference type="EMBL" id="JAGPYQ010000001">
    <property type="protein sequence ID" value="MBQ0850741.1"/>
    <property type="molecule type" value="Genomic_DNA"/>
</dbReference>
<comment type="caution">
    <text evidence="5">The sequence shown here is derived from an EMBL/GenBank/DDBJ whole genome shotgun (WGS) entry which is preliminary data.</text>
</comment>
<dbReference type="SUPFAM" id="SSF53822">
    <property type="entry name" value="Periplasmic binding protein-like I"/>
    <property type="match status" value="1"/>
</dbReference>
<feature type="domain" description="Leucine-binding protein" evidence="4">
    <location>
        <begin position="46"/>
        <end position="362"/>
    </location>
</feature>
<dbReference type="CDD" id="cd06341">
    <property type="entry name" value="PBP1_ABC_ligand_binding-like"/>
    <property type="match status" value="1"/>
</dbReference>
<protein>
    <submittedName>
        <fullName evidence="5">ABC transporter substrate-binding protein</fullName>
    </submittedName>
</protein>
<sequence>MNHHRRASRGARNITALVGSCCLALTACGSGGDSASDPADNLKGEPVKIGFAISETGPLSSSTTAATAAARAWEKKVNSDGGLGGRPVKIVIADTKNNASAAQSVAKSLAQDKKVVATLLVDAVAEGSVGKYLESADLPVIGSGGYNAAVWNGLPNFFTQSPNSATVIKSLVTAAGAFGAKQLVSAVCAESATCADDTKVYKPATAAVGVGYGGYTTVASNAASYTAECLNFKNKKADYVPLLVSVDTAVRVMGDCVQQGYKGVFATSSTSFNPTKYSAIQGMHMVGTLNGFPWWADSPPVAEFRDAMKKYEPKTDISSSSATTVWASLELFLKAVGPDTDTVTRDSVFKAYRGIKDETLDGLLPEPVTYTAGKPSAEVNCFWQYDYTAGDDHPKLLPPSGKSGNGASGDLASACAES</sequence>
<dbReference type="PROSITE" id="PS51257">
    <property type="entry name" value="PROKAR_LIPOPROTEIN"/>
    <property type="match status" value="1"/>
</dbReference>
<dbReference type="PANTHER" id="PTHR30483">
    <property type="entry name" value="LEUCINE-SPECIFIC-BINDING PROTEIN"/>
    <property type="match status" value="1"/>
</dbReference>